<dbReference type="InParanoid" id="A0A7L4YQ70"/>
<proteinExistence type="predicted"/>
<dbReference type="GO" id="GO:0016137">
    <property type="term" value="P:glycoside metabolic process"/>
    <property type="evidence" value="ECO:0007669"/>
    <property type="project" value="UniProtKB-ARBA"/>
</dbReference>
<dbReference type="InterPro" id="IPR024078">
    <property type="entry name" value="LmbE-like_dom_sf"/>
</dbReference>
<keyword evidence="1" id="KW-0862">Zinc</keyword>
<dbReference type="EMBL" id="CP047156">
    <property type="protein sequence ID" value="QHC01218.1"/>
    <property type="molecule type" value="Genomic_DNA"/>
</dbReference>
<dbReference type="SUPFAM" id="SSF102588">
    <property type="entry name" value="LmbE-like"/>
    <property type="match status" value="1"/>
</dbReference>
<gene>
    <name evidence="2" type="ORF">EK0264_13580</name>
</gene>
<dbReference type="AlphaFoldDB" id="A0A7L4YQ70"/>
<dbReference type="GO" id="GO:0016811">
    <property type="term" value="F:hydrolase activity, acting on carbon-nitrogen (but not peptide) bonds, in linear amides"/>
    <property type="evidence" value="ECO:0007669"/>
    <property type="project" value="TreeGrafter"/>
</dbReference>
<dbReference type="RefSeq" id="WP_159546355.1">
    <property type="nucleotide sequence ID" value="NZ_CP047156.1"/>
</dbReference>
<dbReference type="InterPro" id="IPR003737">
    <property type="entry name" value="GlcNAc_PI_deacetylase-related"/>
</dbReference>
<reference evidence="2 3" key="1">
    <citation type="journal article" date="2018" name="Int. J. Syst. Evol. Microbiol.">
        <title>Epidermidibacterium keratini gen. nov., sp. nov., a member of the family Sporichthyaceae, isolated from keratin epidermis.</title>
        <authorList>
            <person name="Lee D.G."/>
            <person name="Trujillo M.E."/>
            <person name="Kang S."/>
            <person name="Nam J.J."/>
            <person name="Kim Y.J."/>
        </authorList>
    </citation>
    <scope>NUCLEOTIDE SEQUENCE [LARGE SCALE GENOMIC DNA]</scope>
    <source>
        <strain evidence="2 3">EPI-7</strain>
    </source>
</reference>
<dbReference type="KEGG" id="eke:EK0264_13580"/>
<protein>
    <submittedName>
        <fullName evidence="2">PIG-L family deacetylase</fullName>
    </submittedName>
</protein>
<evidence type="ECO:0000313" key="2">
    <source>
        <dbReference type="EMBL" id="QHC01218.1"/>
    </source>
</evidence>
<name>A0A7L4YQ70_9ACTN</name>
<dbReference type="PANTHER" id="PTHR12993">
    <property type="entry name" value="N-ACETYLGLUCOSAMINYL-PHOSPHATIDYLINOSITOL DE-N-ACETYLASE-RELATED"/>
    <property type="match status" value="1"/>
</dbReference>
<sequence>MSELEFPTEWEHAVILVAHPDDPEYGMAAAVARWTREGKRVDYVLASSGEAGIEGMDPAECGPLREDEQRRAGAQVGVDDIVFLGLPDSRLVNDEQTRELVRRELVARRPDLVIVTYRGAEWAPGAPNQSDHIEFGNACVQAIAALPDDDRPRWVFENDPTYTHVVTVSRDDVEAAVRSLAEHDRYLSVLDPQTPVGEQARAVVDRSCRVDDDGQTYVGFAIVEV</sequence>
<accession>A0A7L4YQ70</accession>
<evidence type="ECO:0000313" key="3">
    <source>
        <dbReference type="Proteomes" id="UP000463857"/>
    </source>
</evidence>
<organism evidence="2 3">
    <name type="scientific">Epidermidibacterium keratini</name>
    <dbReference type="NCBI Taxonomy" id="1891644"/>
    <lineage>
        <taxon>Bacteria</taxon>
        <taxon>Bacillati</taxon>
        <taxon>Actinomycetota</taxon>
        <taxon>Actinomycetes</taxon>
        <taxon>Sporichthyales</taxon>
        <taxon>Sporichthyaceae</taxon>
        <taxon>Epidermidibacterium</taxon>
    </lineage>
</organism>
<dbReference type="Pfam" id="PF02585">
    <property type="entry name" value="PIG-L"/>
    <property type="match status" value="1"/>
</dbReference>
<dbReference type="OrthoDB" id="3514174at2"/>
<dbReference type="Gene3D" id="3.40.50.10320">
    <property type="entry name" value="LmbE-like"/>
    <property type="match status" value="1"/>
</dbReference>
<dbReference type="PANTHER" id="PTHR12993:SF28">
    <property type="entry name" value="LMBE FAMILY PROTEIN"/>
    <property type="match status" value="1"/>
</dbReference>
<evidence type="ECO:0000256" key="1">
    <source>
        <dbReference type="ARBA" id="ARBA00022833"/>
    </source>
</evidence>
<dbReference type="Proteomes" id="UP000463857">
    <property type="component" value="Chromosome"/>
</dbReference>
<keyword evidence="3" id="KW-1185">Reference proteome</keyword>